<dbReference type="Pfam" id="PF00175">
    <property type="entry name" value="NAD_binding_1"/>
    <property type="match status" value="1"/>
</dbReference>
<accession>A0A1Y5RG18</accession>
<evidence type="ECO:0000259" key="1">
    <source>
        <dbReference type="PROSITE" id="PS51085"/>
    </source>
</evidence>
<dbReference type="GO" id="GO:0051537">
    <property type="term" value="F:2 iron, 2 sulfur cluster binding"/>
    <property type="evidence" value="ECO:0007669"/>
    <property type="project" value="InterPro"/>
</dbReference>
<dbReference type="Pfam" id="PF00111">
    <property type="entry name" value="Fer2"/>
    <property type="match status" value="1"/>
</dbReference>
<dbReference type="PANTHER" id="PTHR47354">
    <property type="entry name" value="NADH OXIDOREDUCTASE HCR"/>
    <property type="match status" value="1"/>
</dbReference>
<dbReference type="InterPro" id="IPR036010">
    <property type="entry name" value="2Fe-2S_ferredoxin-like_sf"/>
</dbReference>
<keyword evidence="3" id="KW-0223">Dioxygenase</keyword>
<dbReference type="CDD" id="cd00207">
    <property type="entry name" value="fer2"/>
    <property type="match status" value="1"/>
</dbReference>
<dbReference type="InterPro" id="IPR012675">
    <property type="entry name" value="Beta-grasp_dom_sf"/>
</dbReference>
<dbReference type="EMBL" id="FWFR01000001">
    <property type="protein sequence ID" value="SLN16442.1"/>
    <property type="molecule type" value="Genomic_DNA"/>
</dbReference>
<dbReference type="Pfam" id="PF00970">
    <property type="entry name" value="FAD_binding_6"/>
    <property type="match status" value="1"/>
</dbReference>
<dbReference type="InterPro" id="IPR017938">
    <property type="entry name" value="Riboflavin_synthase-like_b-brl"/>
</dbReference>
<dbReference type="PROSITE" id="PS51085">
    <property type="entry name" value="2FE2S_FER_2"/>
    <property type="match status" value="1"/>
</dbReference>
<dbReference type="PROSITE" id="PS00197">
    <property type="entry name" value="2FE2S_FER_1"/>
    <property type="match status" value="1"/>
</dbReference>
<dbReference type="InterPro" id="IPR039261">
    <property type="entry name" value="FNR_nucleotide-bd"/>
</dbReference>
<sequence>MSYRVRIRQSETPLEVAMGQTILEAALEAGISYPCGCRSGNCGACKSRLFEGDVEMSPHSPYALSKEERKAGFILACRSVPWSDCDVAWNEPDELPQHPLRRLTCRVCGLDALTHDIRRVRLEIVEGGPFDFSAGQYASLAFNGHPPRDYSMAGAPGDEVLEFHVRAVEGGGVSAFVARELAPGDRVIVEGPHGIAQLREGHRGPILALAGGSGLAPIRSIVRRALDLGFAQPIHCYLGVRDERDVYGEAEFRALAEQHGNFSFTVVLSEPSAPTERRTGYLADIVASDFANLDGAKAYLAGPPVMVETCVRKLEAAGLAPEDCHADAFYTEAEKQALEAANG</sequence>
<dbReference type="EC" id="1.18.1.7" evidence="3"/>
<dbReference type="PROSITE" id="PS51384">
    <property type="entry name" value="FAD_FR"/>
    <property type="match status" value="1"/>
</dbReference>
<dbReference type="InterPro" id="IPR006058">
    <property type="entry name" value="2Fe2S_fd_BS"/>
</dbReference>
<reference evidence="3 4" key="1">
    <citation type="submission" date="2017-03" db="EMBL/GenBank/DDBJ databases">
        <authorList>
            <person name="Afonso C.L."/>
            <person name="Miller P.J."/>
            <person name="Scott M.A."/>
            <person name="Spackman E."/>
            <person name="Goraichik I."/>
            <person name="Dimitrov K.M."/>
            <person name="Suarez D.L."/>
            <person name="Swayne D.E."/>
        </authorList>
    </citation>
    <scope>NUCLEOTIDE SEQUENCE [LARGE SCALE GENOMIC DNA]</scope>
    <source>
        <strain evidence="3 4">CECT 7691</strain>
    </source>
</reference>
<dbReference type="InterPro" id="IPR001433">
    <property type="entry name" value="OxRdtase_FAD/NAD-bd"/>
</dbReference>
<dbReference type="RefSeq" id="WP_085881697.1">
    <property type="nucleotide sequence ID" value="NZ_FWFR01000001.1"/>
</dbReference>
<protein>
    <submittedName>
        <fullName evidence="3">Ferredoxin--NAD(P)(+) reductase (Naphthalene dioxygenase/salicylate 5-hydroxylase ferredoxin-specific)</fullName>
        <ecNumber evidence="3">1.18.1.7</ecNumber>
    </submittedName>
</protein>
<dbReference type="Proteomes" id="UP000193200">
    <property type="component" value="Unassembled WGS sequence"/>
</dbReference>
<dbReference type="SUPFAM" id="SSF54292">
    <property type="entry name" value="2Fe-2S ferredoxin-like"/>
    <property type="match status" value="1"/>
</dbReference>
<name>A0A1Y5RG18_9PROT</name>
<dbReference type="FunCoup" id="A0A1Y5RG18">
    <property type="interactions" value="248"/>
</dbReference>
<dbReference type="InterPro" id="IPR017927">
    <property type="entry name" value="FAD-bd_FR_type"/>
</dbReference>
<keyword evidence="4" id="KW-1185">Reference proteome</keyword>
<dbReference type="PANTHER" id="PTHR47354:SF5">
    <property type="entry name" value="PROTEIN RFBI"/>
    <property type="match status" value="1"/>
</dbReference>
<dbReference type="AlphaFoldDB" id="A0A1Y5RG18"/>
<dbReference type="SUPFAM" id="SSF63380">
    <property type="entry name" value="Riboflavin synthase domain-like"/>
    <property type="match status" value="1"/>
</dbReference>
<dbReference type="InterPro" id="IPR008333">
    <property type="entry name" value="Cbr1-like_FAD-bd_dom"/>
</dbReference>
<keyword evidence="3" id="KW-0560">Oxidoreductase</keyword>
<dbReference type="OrthoDB" id="9792185at2"/>
<feature type="domain" description="FAD-binding FR-type" evidence="2">
    <location>
        <begin position="100"/>
        <end position="199"/>
    </location>
</feature>
<proteinExistence type="predicted"/>
<dbReference type="InterPro" id="IPR050415">
    <property type="entry name" value="MRET"/>
</dbReference>
<gene>
    <name evidence="3" type="primary">nagAa</name>
    <name evidence="3" type="ORF">OCH7691_00349</name>
</gene>
<evidence type="ECO:0000313" key="3">
    <source>
        <dbReference type="EMBL" id="SLN16442.1"/>
    </source>
</evidence>
<dbReference type="CDD" id="cd06187">
    <property type="entry name" value="O2ase_reductase_like"/>
    <property type="match status" value="1"/>
</dbReference>
<organism evidence="3 4">
    <name type="scientific">Oceanibacterium hippocampi</name>
    <dbReference type="NCBI Taxonomy" id="745714"/>
    <lineage>
        <taxon>Bacteria</taxon>
        <taxon>Pseudomonadati</taxon>
        <taxon>Pseudomonadota</taxon>
        <taxon>Alphaproteobacteria</taxon>
        <taxon>Sneathiellales</taxon>
        <taxon>Sneathiellaceae</taxon>
        <taxon>Oceanibacterium</taxon>
    </lineage>
</organism>
<dbReference type="Gene3D" id="3.40.50.80">
    <property type="entry name" value="Nucleotide-binding domain of ferredoxin-NADP reductase (FNR) module"/>
    <property type="match status" value="1"/>
</dbReference>
<feature type="domain" description="2Fe-2S ferredoxin-type" evidence="1">
    <location>
        <begin position="3"/>
        <end position="93"/>
    </location>
</feature>
<dbReference type="GO" id="GO:0051213">
    <property type="term" value="F:dioxygenase activity"/>
    <property type="evidence" value="ECO:0007669"/>
    <property type="project" value="UniProtKB-KW"/>
</dbReference>
<dbReference type="Gene3D" id="2.40.30.10">
    <property type="entry name" value="Translation factors"/>
    <property type="match status" value="1"/>
</dbReference>
<dbReference type="Gene3D" id="3.10.20.30">
    <property type="match status" value="1"/>
</dbReference>
<dbReference type="InterPro" id="IPR001041">
    <property type="entry name" value="2Fe-2S_ferredoxin-type"/>
</dbReference>
<dbReference type="PRINTS" id="PR00410">
    <property type="entry name" value="PHEHYDRXLASE"/>
</dbReference>
<evidence type="ECO:0000259" key="2">
    <source>
        <dbReference type="PROSITE" id="PS51384"/>
    </source>
</evidence>
<evidence type="ECO:0000313" key="4">
    <source>
        <dbReference type="Proteomes" id="UP000193200"/>
    </source>
</evidence>
<dbReference type="SUPFAM" id="SSF52343">
    <property type="entry name" value="Ferredoxin reductase-like, C-terminal NADP-linked domain"/>
    <property type="match status" value="1"/>
</dbReference>
<dbReference type="InParanoid" id="A0A1Y5RG18"/>